<feature type="compositionally biased region" description="Basic residues" evidence="7">
    <location>
        <begin position="320"/>
        <end position="329"/>
    </location>
</feature>
<evidence type="ECO:0000259" key="8">
    <source>
        <dbReference type="Pfam" id="PF04003"/>
    </source>
</evidence>
<dbReference type="PROSITE" id="PS50082">
    <property type="entry name" value="WD_REPEATS_2"/>
    <property type="match status" value="5"/>
</dbReference>
<proteinExistence type="inferred from homology"/>
<comment type="similarity">
    <text evidence="5">Belongs to the WD repeat WDR3/UTP12 family.</text>
</comment>
<keyword evidence="3" id="KW-0677">Repeat</keyword>
<dbReference type="SUPFAM" id="SSF50978">
    <property type="entry name" value="WD40 repeat-like"/>
    <property type="match status" value="1"/>
</dbReference>
<evidence type="ECO:0000256" key="6">
    <source>
        <dbReference type="PROSITE-ProRule" id="PRU00221"/>
    </source>
</evidence>
<dbReference type="PRINTS" id="PR00320">
    <property type="entry name" value="GPROTEINBRPT"/>
</dbReference>
<dbReference type="Pfam" id="PF25172">
    <property type="entry name" value="Beta-prop_WDR3_2nd"/>
    <property type="match status" value="1"/>
</dbReference>
<feature type="region of interest" description="Disordered" evidence="7">
    <location>
        <begin position="320"/>
        <end position="345"/>
    </location>
</feature>
<dbReference type="PANTHER" id="PTHR19853">
    <property type="entry name" value="WD REPEAT CONTAINING PROTEIN 3 WDR3"/>
    <property type="match status" value="1"/>
</dbReference>
<dbReference type="AlphaFoldDB" id="A0AAD5RVT9"/>
<dbReference type="InterPro" id="IPR020472">
    <property type="entry name" value="WD40_PAC1"/>
</dbReference>
<feature type="repeat" description="WD" evidence="6">
    <location>
        <begin position="694"/>
        <end position="726"/>
    </location>
</feature>
<comment type="caution">
    <text evidence="9">The sequence shown here is derived from an EMBL/GenBank/DDBJ whole genome shotgun (WGS) entry which is preliminary data.</text>
</comment>
<name>A0AAD5RVT9_9PEZI</name>
<keyword evidence="10" id="KW-1185">Reference proteome</keyword>
<dbReference type="Pfam" id="PF25173">
    <property type="entry name" value="Beta-prop_WDR3_1st"/>
    <property type="match status" value="1"/>
</dbReference>
<protein>
    <recommendedName>
        <fullName evidence="8">Small-subunit processome Utp12 domain-containing protein</fullName>
    </recommendedName>
</protein>
<dbReference type="InterPro" id="IPR051570">
    <property type="entry name" value="TBC1_cilium_biogenesis"/>
</dbReference>
<reference evidence="9" key="1">
    <citation type="submission" date="2022-07" db="EMBL/GenBank/DDBJ databases">
        <title>Draft genome sequence of Zalerion maritima ATCC 34329, a (micro)plastics degrading marine fungus.</title>
        <authorList>
            <person name="Paco A."/>
            <person name="Goncalves M.F.M."/>
            <person name="Rocha-Santos T.A.P."/>
            <person name="Alves A."/>
        </authorList>
    </citation>
    <scope>NUCLEOTIDE SEQUENCE</scope>
    <source>
        <strain evidence="9">ATCC 34329</strain>
    </source>
</reference>
<dbReference type="SUPFAM" id="SSF50998">
    <property type="entry name" value="Quinoprotein alcohol dehydrogenase-like"/>
    <property type="match status" value="1"/>
</dbReference>
<feature type="repeat" description="WD" evidence="6">
    <location>
        <begin position="504"/>
        <end position="538"/>
    </location>
</feature>
<feature type="compositionally biased region" description="Acidic residues" evidence="7">
    <location>
        <begin position="336"/>
        <end position="345"/>
    </location>
</feature>
<sequence>MVKSYFKYEFTQSFGTVASTTSNLVWTPTGLSTTTTSAGRAIVAANEEVLTWDIKKGELLGRWRDDRCSAQVTAISQSKIDKDMFAVGYDDGSIRLWDSTIATPIVSFNGHRSAITVLAFDRSGVRLASGSKDTDVIVWDIVAEVGQFKLRGHEKPISGLRFIEPEPEVEEGEDGEQAMGLESSSSAEGWLVTTGVDSLIKLWDLSTRYCFETQVAQTNKEECWALGVSPDCKTCITGGRGGELRAWKLNTAALLETRQKVEDSPSTKYLELQGTFIRQHTSRAIEIIFHPKREYFAVHGPQKSVEVWRKRSEAEIKKSLARKRRRRREKAKESGDVEMEDADDPDDISKADVTDLYQSYALVRTAGKVRSVDWAADHAHKDMQLLVGTFDNQLELYSVTLKKEGKAKDEAPDYTRSSLVEIPGHRSEIRSIALSSDDKMLASASNGSLKVWNVKSQSCIRTFDECGEALCCAFLPGDKIIVVGTKSGELQLFDVASAALLDSIKAHEMAIWGMQVHPNGKSLASGSEDKTAKFWDFKIVQEQVPGTLRTTPRLRLALRRTVVKVSDGILALRFSPDAKYLAVGLRDNTVKVFFTDSLKLYLNLYGHSEPVISMDISYDSKLIVTGSGDRTIKIWGLDFGDVHRTLRHHLTKPIMAVAFVPHNSDGTGHHFFSTSRDNMIRYWDADKFQHIQRLAGHHSDVMAMSIAHSGRFIVSASYDMSIRVWDETDEQLFLEEERERELEEAYESTLTKSLERDDEYEYGDAGDEEGKPSEVVAASKQTMETLTAGERIQESLELGMGDLNVMREWEDQRKINASMAPPQRHIIFMAQGNISAEAYVLRVLEKIKSAALMDALRILRFSELPALFTFLEIFARRGMNVALTCKILFFMLKTHHKQIVGAQTMRASLDGIREGLRTQLASKRDMIGFNVAALGTIGKRLEEKGVRGFVDEEWEAEEAKRKALSVKKRGFVQIS</sequence>
<dbReference type="InterPro" id="IPR007148">
    <property type="entry name" value="SSU_processome_Utp12"/>
</dbReference>
<dbReference type="Gene3D" id="2.130.10.10">
    <property type="entry name" value="YVTN repeat-like/Quinoprotein amine dehydrogenase"/>
    <property type="match status" value="5"/>
</dbReference>
<feature type="repeat" description="WD" evidence="6">
    <location>
        <begin position="604"/>
        <end position="645"/>
    </location>
</feature>
<keyword evidence="2 6" id="KW-0853">WD repeat</keyword>
<feature type="domain" description="Small-subunit processome Utp12" evidence="8">
    <location>
        <begin position="837"/>
        <end position="935"/>
    </location>
</feature>
<dbReference type="InterPro" id="IPR036322">
    <property type="entry name" value="WD40_repeat_dom_sf"/>
</dbReference>
<dbReference type="FunFam" id="2.130.10.10:FF:000178">
    <property type="entry name" value="WD repeat domain 3"/>
    <property type="match status" value="1"/>
</dbReference>
<dbReference type="InterPro" id="IPR015943">
    <property type="entry name" value="WD40/YVTN_repeat-like_dom_sf"/>
</dbReference>
<evidence type="ECO:0000256" key="1">
    <source>
        <dbReference type="ARBA" id="ARBA00004604"/>
    </source>
</evidence>
<gene>
    <name evidence="9" type="ORF">MKZ38_002313</name>
</gene>
<dbReference type="PANTHER" id="PTHR19853:SF0">
    <property type="entry name" value="WD REPEAT-CONTAINING PROTEIN 3"/>
    <property type="match status" value="1"/>
</dbReference>
<dbReference type="GO" id="GO:0030490">
    <property type="term" value="P:maturation of SSU-rRNA"/>
    <property type="evidence" value="ECO:0007669"/>
    <property type="project" value="TreeGrafter"/>
</dbReference>
<dbReference type="SMART" id="SM00320">
    <property type="entry name" value="WD40"/>
    <property type="match status" value="13"/>
</dbReference>
<evidence type="ECO:0000256" key="4">
    <source>
        <dbReference type="ARBA" id="ARBA00023242"/>
    </source>
</evidence>
<accession>A0AAD5RVT9</accession>
<dbReference type="CDD" id="cd00200">
    <property type="entry name" value="WD40"/>
    <property type="match status" value="1"/>
</dbReference>
<dbReference type="GO" id="GO:0034388">
    <property type="term" value="C:Pwp2p-containing subcomplex of 90S preribosome"/>
    <property type="evidence" value="ECO:0007669"/>
    <property type="project" value="TreeGrafter"/>
</dbReference>
<feature type="repeat" description="WD" evidence="6">
    <location>
        <begin position="422"/>
        <end position="462"/>
    </location>
</feature>
<evidence type="ECO:0000313" key="10">
    <source>
        <dbReference type="Proteomes" id="UP001201980"/>
    </source>
</evidence>
<dbReference type="Proteomes" id="UP001201980">
    <property type="component" value="Unassembled WGS sequence"/>
</dbReference>
<evidence type="ECO:0000313" key="9">
    <source>
        <dbReference type="EMBL" id="KAJ2900614.1"/>
    </source>
</evidence>
<dbReference type="InterPro" id="IPR001680">
    <property type="entry name" value="WD40_rpt"/>
</dbReference>
<organism evidence="9 10">
    <name type="scientific">Zalerion maritima</name>
    <dbReference type="NCBI Taxonomy" id="339359"/>
    <lineage>
        <taxon>Eukaryota</taxon>
        <taxon>Fungi</taxon>
        <taxon>Dikarya</taxon>
        <taxon>Ascomycota</taxon>
        <taxon>Pezizomycotina</taxon>
        <taxon>Sordariomycetes</taxon>
        <taxon>Lulworthiomycetidae</taxon>
        <taxon>Lulworthiales</taxon>
        <taxon>Lulworthiaceae</taxon>
        <taxon>Zalerion</taxon>
    </lineage>
</organism>
<dbReference type="GO" id="GO:0032040">
    <property type="term" value="C:small-subunit processome"/>
    <property type="evidence" value="ECO:0007669"/>
    <property type="project" value="TreeGrafter"/>
</dbReference>
<evidence type="ECO:0000256" key="7">
    <source>
        <dbReference type="SAM" id="MobiDB-lite"/>
    </source>
</evidence>
<comment type="subcellular location">
    <subcellularLocation>
        <location evidence="1">Nucleus</location>
        <location evidence="1">Nucleolus</location>
    </subcellularLocation>
</comment>
<dbReference type="InterPro" id="IPR011047">
    <property type="entry name" value="Quinoprotein_ADH-like_sf"/>
</dbReference>
<feature type="repeat" description="WD" evidence="6">
    <location>
        <begin position="108"/>
        <end position="141"/>
    </location>
</feature>
<dbReference type="EMBL" id="JAKWBI020000169">
    <property type="protein sequence ID" value="KAJ2900614.1"/>
    <property type="molecule type" value="Genomic_DNA"/>
</dbReference>
<evidence type="ECO:0000256" key="5">
    <source>
        <dbReference type="ARBA" id="ARBA00038229"/>
    </source>
</evidence>
<dbReference type="FunFam" id="2.130.10.10:FF:000157">
    <property type="entry name" value="WD repeat domain 3"/>
    <property type="match status" value="1"/>
</dbReference>
<keyword evidence="4" id="KW-0539">Nucleus</keyword>
<dbReference type="GO" id="GO:0030515">
    <property type="term" value="F:snoRNA binding"/>
    <property type="evidence" value="ECO:0007669"/>
    <property type="project" value="TreeGrafter"/>
</dbReference>
<dbReference type="InterPro" id="IPR019775">
    <property type="entry name" value="WD40_repeat_CS"/>
</dbReference>
<dbReference type="Pfam" id="PF04003">
    <property type="entry name" value="Utp12"/>
    <property type="match status" value="1"/>
</dbReference>
<dbReference type="PROSITE" id="PS50294">
    <property type="entry name" value="WD_REPEATS_REGION"/>
    <property type="match status" value="5"/>
</dbReference>
<evidence type="ECO:0000256" key="3">
    <source>
        <dbReference type="ARBA" id="ARBA00022737"/>
    </source>
</evidence>
<dbReference type="PROSITE" id="PS00678">
    <property type="entry name" value="WD_REPEATS_1"/>
    <property type="match status" value="3"/>
</dbReference>
<evidence type="ECO:0000256" key="2">
    <source>
        <dbReference type="ARBA" id="ARBA00022574"/>
    </source>
</evidence>